<feature type="compositionally biased region" description="Acidic residues" evidence="1">
    <location>
        <begin position="138"/>
        <end position="156"/>
    </location>
</feature>
<feature type="compositionally biased region" description="Acidic residues" evidence="1">
    <location>
        <begin position="163"/>
        <end position="173"/>
    </location>
</feature>
<evidence type="ECO:0000313" key="2">
    <source>
        <dbReference type="EMBL" id="GJT55034.1"/>
    </source>
</evidence>
<dbReference type="EMBL" id="BQNB010016723">
    <property type="protein sequence ID" value="GJT55034.1"/>
    <property type="molecule type" value="Genomic_DNA"/>
</dbReference>
<evidence type="ECO:0000256" key="1">
    <source>
        <dbReference type="SAM" id="MobiDB-lite"/>
    </source>
</evidence>
<feature type="compositionally biased region" description="Pro residues" evidence="1">
    <location>
        <begin position="81"/>
        <end position="95"/>
    </location>
</feature>
<accession>A0ABQ5EVX5</accession>
<sequence length="309" mass="33409">MMAGGGGRILREREEGDDESINTVMSDSDESGVTHTEISVRLRTYSDVGFTGVLGPEHEGLPWMLDDPYVQVALQASPSPDYIPGPEEPQSPPLPAFITEPVYLEYMPQEDEVFLAEEQPLHAAALPTAQSPNYVPESDPEADPEEDDDEDPEEDHVDYPADGGDENDDEDEGGAPPAPSARSSAISGTMSPRQRLPDSLEDRPKVTLPPRKRLGIALGPTYEVGESSSAAAARPAGGLRADYGFVATIDREIRRDPERDVGYGITESWDEIVETLQGAPVSTDTELGRHEIVEAMQGTPVVIDVTELS</sequence>
<feature type="region of interest" description="Disordered" evidence="1">
    <location>
        <begin position="1"/>
        <end position="35"/>
    </location>
</feature>
<feature type="compositionally biased region" description="Basic and acidic residues" evidence="1">
    <location>
        <begin position="195"/>
        <end position="205"/>
    </location>
</feature>
<organism evidence="2 3">
    <name type="scientific">Tanacetum coccineum</name>
    <dbReference type="NCBI Taxonomy" id="301880"/>
    <lineage>
        <taxon>Eukaryota</taxon>
        <taxon>Viridiplantae</taxon>
        <taxon>Streptophyta</taxon>
        <taxon>Embryophyta</taxon>
        <taxon>Tracheophyta</taxon>
        <taxon>Spermatophyta</taxon>
        <taxon>Magnoliopsida</taxon>
        <taxon>eudicotyledons</taxon>
        <taxon>Gunneridae</taxon>
        <taxon>Pentapetalae</taxon>
        <taxon>asterids</taxon>
        <taxon>campanulids</taxon>
        <taxon>Asterales</taxon>
        <taxon>Asteraceae</taxon>
        <taxon>Asteroideae</taxon>
        <taxon>Anthemideae</taxon>
        <taxon>Anthemidinae</taxon>
        <taxon>Tanacetum</taxon>
    </lineage>
</organism>
<evidence type="ECO:0000313" key="3">
    <source>
        <dbReference type="Proteomes" id="UP001151760"/>
    </source>
</evidence>
<feature type="region of interest" description="Disordered" evidence="1">
    <location>
        <begin position="121"/>
        <end position="214"/>
    </location>
</feature>
<reference evidence="2" key="1">
    <citation type="journal article" date="2022" name="Int. J. Mol. Sci.">
        <title>Draft Genome of Tanacetum Coccineum: Genomic Comparison of Closely Related Tanacetum-Family Plants.</title>
        <authorList>
            <person name="Yamashiro T."/>
            <person name="Shiraishi A."/>
            <person name="Nakayama K."/>
            <person name="Satake H."/>
        </authorList>
    </citation>
    <scope>NUCLEOTIDE SEQUENCE</scope>
</reference>
<gene>
    <name evidence="2" type="ORF">Tco_0990088</name>
</gene>
<proteinExistence type="predicted"/>
<name>A0ABQ5EVX5_9ASTR</name>
<comment type="caution">
    <text evidence="2">The sequence shown here is derived from an EMBL/GenBank/DDBJ whole genome shotgun (WGS) entry which is preliminary data.</text>
</comment>
<keyword evidence="3" id="KW-1185">Reference proteome</keyword>
<feature type="region of interest" description="Disordered" evidence="1">
    <location>
        <begin position="76"/>
        <end position="96"/>
    </location>
</feature>
<feature type="compositionally biased region" description="Polar residues" evidence="1">
    <location>
        <begin position="21"/>
        <end position="35"/>
    </location>
</feature>
<dbReference type="Proteomes" id="UP001151760">
    <property type="component" value="Unassembled WGS sequence"/>
</dbReference>
<reference evidence="2" key="2">
    <citation type="submission" date="2022-01" db="EMBL/GenBank/DDBJ databases">
        <authorList>
            <person name="Yamashiro T."/>
            <person name="Shiraishi A."/>
            <person name="Satake H."/>
            <person name="Nakayama K."/>
        </authorList>
    </citation>
    <scope>NUCLEOTIDE SEQUENCE</scope>
</reference>
<protein>
    <submittedName>
        <fullName evidence="2">Uncharacterized protein</fullName>
    </submittedName>
</protein>